<sequence>MMMMMRTNERTHVPPGVVVKPSSKQQPKTFAKNVILLRRRRTKRGGRRRFCVVVVGENEEDDDEAQNEEAESPPRCLPGFAVGAIASTILLCGGGGGSIINPEPANASFVYYPTTNTDTNPFELRMEKKTYMREETPKKLSEMNRMDRTRNTKNERTPLPLRLSANKEKDFELDERYDIGVPSSSFNANTTSNLLPSLRKEDVFSARTLSALLQWSFIFYVACAARDGRTKGLKVTKKLGLDGKAQKELINKTFLITLDFGREVGTWMPPNWAASGKRVILPIRVKFLEDNTVNIESIGAFCPVKILPGKRKWSVDGDTLRFSIILGDGQNERLEKGDVVFDAEEEITCKCMAWGGKVSRRGKLLIKKTRFGIRKEWRSVGIFSCEENSETTTLGTLRVRERFTSAEMIDSSSSSSSSF</sequence>
<reference evidence="2 3" key="1">
    <citation type="submission" date="2011-10" db="EMBL/GenBank/DDBJ databases">
        <authorList>
            <person name="Genoscope - CEA"/>
        </authorList>
    </citation>
    <scope>NUCLEOTIDE SEQUENCE [LARGE SCALE GENOMIC DNA]</scope>
    <source>
        <strain evidence="2 3">RCC 1105</strain>
    </source>
</reference>
<dbReference type="AlphaFoldDB" id="K8F1N0"/>
<keyword evidence="3" id="KW-1185">Reference proteome</keyword>
<dbReference type="eggNOG" id="ENOG502S7BP">
    <property type="taxonomic scope" value="Eukaryota"/>
</dbReference>
<dbReference type="Proteomes" id="UP000198341">
    <property type="component" value="Chromosome 7"/>
</dbReference>
<dbReference type="OrthoDB" id="45740at2759"/>
<accession>K8F1N0</accession>
<feature type="compositionally biased region" description="Low complexity" evidence="1">
    <location>
        <begin position="13"/>
        <end position="24"/>
    </location>
</feature>
<feature type="region of interest" description="Disordered" evidence="1">
    <location>
        <begin position="1"/>
        <end position="24"/>
    </location>
</feature>
<gene>
    <name evidence="2" type="ORF">Bathy07g00290</name>
</gene>
<dbReference type="RefSeq" id="XP_007511874.1">
    <property type="nucleotide sequence ID" value="XM_007511812.1"/>
</dbReference>
<proteinExistence type="predicted"/>
<name>K8F1N0_9CHLO</name>
<organism evidence="2 3">
    <name type="scientific">Bathycoccus prasinos</name>
    <dbReference type="NCBI Taxonomy" id="41875"/>
    <lineage>
        <taxon>Eukaryota</taxon>
        <taxon>Viridiplantae</taxon>
        <taxon>Chlorophyta</taxon>
        <taxon>Mamiellophyceae</taxon>
        <taxon>Mamiellales</taxon>
        <taxon>Bathycoccaceae</taxon>
        <taxon>Bathycoccus</taxon>
    </lineage>
</organism>
<dbReference type="KEGG" id="bpg:Bathy07g00290"/>
<dbReference type="EMBL" id="FO082272">
    <property type="protein sequence ID" value="CCO65962.1"/>
    <property type="molecule type" value="Genomic_DNA"/>
</dbReference>
<protein>
    <submittedName>
        <fullName evidence="2">Uncharacterized protein</fullName>
    </submittedName>
</protein>
<evidence type="ECO:0000313" key="3">
    <source>
        <dbReference type="Proteomes" id="UP000198341"/>
    </source>
</evidence>
<evidence type="ECO:0000313" key="2">
    <source>
        <dbReference type="EMBL" id="CCO65962.1"/>
    </source>
</evidence>
<dbReference type="GeneID" id="19014519"/>
<evidence type="ECO:0000256" key="1">
    <source>
        <dbReference type="SAM" id="MobiDB-lite"/>
    </source>
</evidence>